<gene>
    <name evidence="1" type="ORF">M8C21_030895</name>
</gene>
<feature type="non-terminal residue" evidence="1">
    <location>
        <position position="323"/>
    </location>
</feature>
<evidence type="ECO:0000313" key="1">
    <source>
        <dbReference type="EMBL" id="KAI7749251.1"/>
    </source>
</evidence>
<protein>
    <submittedName>
        <fullName evidence="1">Uncharacterized protein</fullName>
    </submittedName>
</protein>
<dbReference type="EMBL" id="JAMZMK010006391">
    <property type="protein sequence ID" value="KAI7749251.1"/>
    <property type="molecule type" value="Genomic_DNA"/>
</dbReference>
<dbReference type="Proteomes" id="UP001206925">
    <property type="component" value="Unassembled WGS sequence"/>
</dbReference>
<proteinExistence type="predicted"/>
<organism evidence="1 2">
    <name type="scientific">Ambrosia artemisiifolia</name>
    <name type="common">Common ragweed</name>
    <dbReference type="NCBI Taxonomy" id="4212"/>
    <lineage>
        <taxon>Eukaryota</taxon>
        <taxon>Viridiplantae</taxon>
        <taxon>Streptophyta</taxon>
        <taxon>Embryophyta</taxon>
        <taxon>Tracheophyta</taxon>
        <taxon>Spermatophyta</taxon>
        <taxon>Magnoliopsida</taxon>
        <taxon>eudicotyledons</taxon>
        <taxon>Gunneridae</taxon>
        <taxon>Pentapetalae</taxon>
        <taxon>asterids</taxon>
        <taxon>campanulids</taxon>
        <taxon>Asterales</taxon>
        <taxon>Asteraceae</taxon>
        <taxon>Asteroideae</taxon>
        <taxon>Heliantheae alliance</taxon>
        <taxon>Heliantheae</taxon>
        <taxon>Ambrosia</taxon>
    </lineage>
</organism>
<dbReference type="AlphaFoldDB" id="A0AAD5CVZ1"/>
<evidence type="ECO:0000313" key="2">
    <source>
        <dbReference type="Proteomes" id="UP001206925"/>
    </source>
</evidence>
<keyword evidence="2" id="KW-1185">Reference proteome</keyword>
<comment type="caution">
    <text evidence="1">The sequence shown here is derived from an EMBL/GenBank/DDBJ whole genome shotgun (WGS) entry which is preliminary data.</text>
</comment>
<reference evidence="1" key="1">
    <citation type="submission" date="2022-06" db="EMBL/GenBank/DDBJ databases">
        <title>Uncovering the hologenomic basis of an extraordinary plant invasion.</title>
        <authorList>
            <person name="Bieker V.C."/>
            <person name="Martin M.D."/>
            <person name="Gilbert T."/>
            <person name="Hodgins K."/>
            <person name="Battlay P."/>
            <person name="Petersen B."/>
            <person name="Wilson J."/>
        </authorList>
    </citation>
    <scope>NUCLEOTIDE SEQUENCE</scope>
    <source>
        <strain evidence="1">AA19_3_7</strain>
        <tissue evidence="1">Leaf</tissue>
    </source>
</reference>
<sequence length="323" mass="35412">MMVKRKQGGKGGKTPTRSVASSLIASLVHSMTSPIYQKTAASLHRFNTTCHSTHSAAYEDTDASDFEAEPLSLESSSTIIKRKKTLLKDYERSGKTLLKDYERSGSRRNALAGKENDINHGSVDVLEVGSQQTPLKKVNETCVEIEIGTASGPDVGSSVMQGMMLQGDGHNLVSPSIGHLQTMITGHNNLRPGEAAPPLCIRVIRKWIPNNRENELHFLFVDREAPTQLGQGAYLLKRYIGNYVLGVSKEALNISDWQGSAVDNSSDQRIIGSKHSSELLERKNERYALQKDYGFLIVAAAGRRLCSSSMKKRSSSSFKAWSG</sequence>
<accession>A0AAD5CVZ1</accession>
<name>A0AAD5CVZ1_AMBAR</name>